<dbReference type="GeneID" id="19143155"/>
<reference evidence="3 4" key="1">
    <citation type="journal article" date="2013" name="PLoS Genet.">
        <title>Comparative genome structure, secondary metabolite, and effector coding capacity across Cochliobolus pathogens.</title>
        <authorList>
            <person name="Condon B.J."/>
            <person name="Leng Y."/>
            <person name="Wu D."/>
            <person name="Bushley K.E."/>
            <person name="Ohm R.A."/>
            <person name="Otillar R."/>
            <person name="Martin J."/>
            <person name="Schackwitz W."/>
            <person name="Grimwood J."/>
            <person name="MohdZainudin N."/>
            <person name="Xue C."/>
            <person name="Wang R."/>
            <person name="Manning V.A."/>
            <person name="Dhillon B."/>
            <person name="Tu Z.J."/>
            <person name="Steffenson B.J."/>
            <person name="Salamov A."/>
            <person name="Sun H."/>
            <person name="Lowry S."/>
            <person name="LaButti K."/>
            <person name="Han J."/>
            <person name="Copeland A."/>
            <person name="Lindquist E."/>
            <person name="Barry K."/>
            <person name="Schmutz J."/>
            <person name="Baker S.E."/>
            <person name="Ciuffetti L.M."/>
            <person name="Grigoriev I.V."/>
            <person name="Zhong S."/>
            <person name="Turgeon B.G."/>
        </authorList>
    </citation>
    <scope>NUCLEOTIDE SEQUENCE [LARGE SCALE GENOMIC DNA]</scope>
    <source>
        <strain evidence="3 4">26-R-13</strain>
    </source>
</reference>
<proteinExistence type="predicted"/>
<evidence type="ECO:0000313" key="3">
    <source>
        <dbReference type="EMBL" id="EUC29956.1"/>
    </source>
</evidence>
<protein>
    <submittedName>
        <fullName evidence="3">Uncharacterized protein</fullName>
    </submittedName>
</protein>
<keyword evidence="1" id="KW-0175">Coiled coil</keyword>
<gene>
    <name evidence="3" type="ORF">COCCADRAFT_105155</name>
</gene>
<dbReference type="Proteomes" id="UP000053841">
    <property type="component" value="Unassembled WGS sequence"/>
</dbReference>
<feature type="region of interest" description="Disordered" evidence="2">
    <location>
        <begin position="399"/>
        <end position="421"/>
    </location>
</feature>
<sequence length="538" mass="60256">MAEPDDTECLSTKALQQIHSLMGKDASYLEHLPIDKIREAEFEDKKHKRLTSLPRRILFGQITEGEKKGLEVWILPIKTRDENQWPGHRFNVFDRHGNLHSSITIEEAIRLTNAANAFKWLKKNGTMDLTHLRAVIRYYFMVKKVNPPSPWPVDMRFTAELLAACEVAAEFTTKEARVKQKTQEREAGAEPAYKMRPSLAPQKAPGKLRLKDGLRAETTATPVNGQKANTTKTPASMPTGLKANITLPSSKAQRMTERPLSPLFLTELFPSSSLEDEASLFIPERRRRAATSETFQAPTPVPPTGPASTGQPMIEPIDEFKQAFQRKMLPQPAPMLPPTSTPTPTPSISTSSIHTMSMQQDINKPSTNKPNTPAVPAALPPATPTPIPPNATTRTTLVNPNIPPPPPPPLPLPSTPPRTSTSSFIPAYRETLTKHSQLTNRLRTNQSSLHTKETQIHTLQAQIRDLEAQVQEIKAEEKELKDEIKGVEMERKRLHDSLTPEKREILFFGREIWEREGKRARLEEDGGAESNEDMDLGE</sequence>
<feature type="region of interest" description="Disordered" evidence="2">
    <location>
        <begin position="330"/>
        <end position="354"/>
    </location>
</feature>
<feature type="compositionally biased region" description="Polar residues" evidence="2">
    <location>
        <begin position="218"/>
        <end position="236"/>
    </location>
</feature>
<feature type="compositionally biased region" description="Pro residues" evidence="2">
    <location>
        <begin position="331"/>
        <end position="345"/>
    </location>
</feature>
<dbReference type="HOGENOM" id="CLU_532276_0_0_1"/>
<dbReference type="KEGG" id="bze:COCCADRAFT_105155"/>
<feature type="compositionally biased region" description="Basic and acidic residues" evidence="2">
    <location>
        <begin position="176"/>
        <end position="188"/>
    </location>
</feature>
<dbReference type="RefSeq" id="XP_007715740.1">
    <property type="nucleotide sequence ID" value="XM_007717550.1"/>
</dbReference>
<feature type="region of interest" description="Disordered" evidence="2">
    <location>
        <begin position="517"/>
        <end position="538"/>
    </location>
</feature>
<feature type="region of interest" description="Disordered" evidence="2">
    <location>
        <begin position="176"/>
        <end position="241"/>
    </location>
</feature>
<feature type="compositionally biased region" description="Pro residues" evidence="2">
    <location>
        <begin position="401"/>
        <end position="416"/>
    </location>
</feature>
<organism evidence="3 4">
    <name type="scientific">Cochliobolus carbonum (strain 26-R-13)</name>
    <name type="common">Maize leaf spot fungus</name>
    <name type="synonym">Bipolaris zeicola</name>
    <dbReference type="NCBI Taxonomy" id="930089"/>
    <lineage>
        <taxon>Eukaryota</taxon>
        <taxon>Fungi</taxon>
        <taxon>Dikarya</taxon>
        <taxon>Ascomycota</taxon>
        <taxon>Pezizomycotina</taxon>
        <taxon>Dothideomycetes</taxon>
        <taxon>Pleosporomycetidae</taxon>
        <taxon>Pleosporales</taxon>
        <taxon>Pleosporineae</taxon>
        <taxon>Pleosporaceae</taxon>
        <taxon>Bipolaris</taxon>
    </lineage>
</organism>
<dbReference type="EMBL" id="KI964721">
    <property type="protein sequence ID" value="EUC29956.1"/>
    <property type="molecule type" value="Genomic_DNA"/>
</dbReference>
<feature type="compositionally biased region" description="Acidic residues" evidence="2">
    <location>
        <begin position="525"/>
        <end position="538"/>
    </location>
</feature>
<accession>W6YFE4</accession>
<evidence type="ECO:0000313" key="4">
    <source>
        <dbReference type="Proteomes" id="UP000053841"/>
    </source>
</evidence>
<dbReference type="AlphaFoldDB" id="W6YFE4"/>
<name>W6YFE4_COCC2</name>
<feature type="coiled-coil region" evidence="1">
    <location>
        <begin position="449"/>
        <end position="497"/>
    </location>
</feature>
<dbReference type="STRING" id="930089.W6YFE4"/>
<evidence type="ECO:0000256" key="1">
    <source>
        <dbReference type="SAM" id="Coils"/>
    </source>
</evidence>
<keyword evidence="4" id="KW-1185">Reference proteome</keyword>
<evidence type="ECO:0000256" key="2">
    <source>
        <dbReference type="SAM" id="MobiDB-lite"/>
    </source>
</evidence>
<dbReference type="OrthoDB" id="3677657at2759"/>